<feature type="transmembrane region" description="Helical" evidence="1">
    <location>
        <begin position="34"/>
        <end position="53"/>
    </location>
</feature>
<dbReference type="InterPro" id="IPR001646">
    <property type="entry name" value="5peptide_repeat"/>
</dbReference>
<evidence type="ECO:0000256" key="1">
    <source>
        <dbReference type="SAM" id="Phobius"/>
    </source>
</evidence>
<feature type="transmembrane region" description="Helical" evidence="1">
    <location>
        <begin position="65"/>
        <end position="86"/>
    </location>
</feature>
<reference evidence="2 3" key="1">
    <citation type="submission" date="2023-06" db="EMBL/GenBank/DDBJ databases">
        <authorList>
            <person name="Oyuntsetseg B."/>
            <person name="Kim S.B."/>
        </authorList>
    </citation>
    <scope>NUCLEOTIDE SEQUENCE [LARGE SCALE GENOMIC DNA]</scope>
    <source>
        <strain evidence="2 3">2-2</strain>
    </source>
</reference>
<dbReference type="Gene3D" id="2.160.20.80">
    <property type="entry name" value="E3 ubiquitin-protein ligase SopA"/>
    <property type="match status" value="1"/>
</dbReference>
<dbReference type="Pfam" id="PF13576">
    <property type="entry name" value="Pentapeptide_3"/>
    <property type="match status" value="1"/>
</dbReference>
<keyword evidence="1" id="KW-0812">Transmembrane</keyword>
<keyword evidence="1" id="KW-0472">Membrane</keyword>
<accession>A0ABY8XCV5</accession>
<feature type="transmembrane region" description="Helical" evidence="1">
    <location>
        <begin position="106"/>
        <end position="127"/>
    </location>
</feature>
<name>A0ABY8XCV5_9PSEU</name>
<sequence>MLALGGLSLLVAVSVLLGWPDWAAVGRWGRPHAIALVLLAVTAVCVVAGIWLLRGGRAPSARTPVMSWWFVAGAAVVVIMVAWGAMSWLLGEASAATDVGAVRVDAIKTGLGIGAGTTGIFALLLAVRRQWHSEVDATEKNVTELYTKAADQLGSDQAPVRMAGLYALERLAHSNPGQRQSIVNVIWAYLRMPYTLPDDQPPEADTDEARVLLAEHRERTQEREVRLAAQRILTDHLNPNRPHVFWADIDLDLSNAHLIDFTLDNARTGKARFTRATFSAASFRRATFSDTAWFDYATFSSIAEFGDVTFDGIVSFDGATSDGAPFTPVPAKASLS</sequence>
<gene>
    <name evidence="2" type="ORF">QP939_28785</name>
</gene>
<keyword evidence="3" id="KW-1185">Reference proteome</keyword>
<protein>
    <submittedName>
        <fullName evidence="2">Pentapeptide repeat-containing protein</fullName>
    </submittedName>
</protein>
<dbReference type="RefSeq" id="WP_285449336.1">
    <property type="nucleotide sequence ID" value="NZ_CP127173.1"/>
</dbReference>
<evidence type="ECO:0000313" key="2">
    <source>
        <dbReference type="EMBL" id="WIV52936.1"/>
    </source>
</evidence>
<proteinExistence type="predicted"/>
<dbReference type="SUPFAM" id="SSF141571">
    <property type="entry name" value="Pentapeptide repeat-like"/>
    <property type="match status" value="1"/>
</dbReference>
<keyword evidence="1" id="KW-1133">Transmembrane helix</keyword>
<evidence type="ECO:0000313" key="3">
    <source>
        <dbReference type="Proteomes" id="UP001227101"/>
    </source>
</evidence>
<dbReference type="Proteomes" id="UP001227101">
    <property type="component" value="Chromosome"/>
</dbReference>
<dbReference type="EMBL" id="CP127173">
    <property type="protein sequence ID" value="WIV52936.1"/>
    <property type="molecule type" value="Genomic_DNA"/>
</dbReference>
<organism evidence="2 3">
    <name type="scientific">Amycolatopsis nalaikhensis</name>
    <dbReference type="NCBI Taxonomy" id="715472"/>
    <lineage>
        <taxon>Bacteria</taxon>
        <taxon>Bacillati</taxon>
        <taxon>Actinomycetota</taxon>
        <taxon>Actinomycetes</taxon>
        <taxon>Pseudonocardiales</taxon>
        <taxon>Pseudonocardiaceae</taxon>
        <taxon>Amycolatopsis</taxon>
    </lineage>
</organism>